<dbReference type="KEGG" id="tpsc:RBB77_08375"/>
<dbReference type="RefSeq" id="WP_353066446.1">
    <property type="nucleotide sequence ID" value="NZ_CP132942.1"/>
</dbReference>
<reference evidence="2" key="2">
    <citation type="journal article" date="2024" name="Environ. Microbiol.">
        <title>Genome analysis and description of Tunturibacter gen. nov. expands the diversity of Terriglobia in tundra soils.</title>
        <authorList>
            <person name="Messyasz A."/>
            <person name="Mannisto M.K."/>
            <person name="Kerkhof L.J."/>
            <person name="Haggblom M.M."/>
        </authorList>
    </citation>
    <scope>NUCLEOTIDE SEQUENCE</scope>
    <source>
        <strain evidence="2">X5P6</strain>
    </source>
</reference>
<feature type="transmembrane region" description="Helical" evidence="1">
    <location>
        <begin position="203"/>
        <end position="222"/>
    </location>
</feature>
<reference evidence="2" key="1">
    <citation type="submission" date="2023-08" db="EMBL/GenBank/DDBJ databases">
        <authorList>
            <person name="Messyasz A."/>
            <person name="Mannisto M.K."/>
            <person name="Kerkhof L.J."/>
            <person name="Haggblom M."/>
        </authorList>
    </citation>
    <scope>NUCLEOTIDE SEQUENCE</scope>
    <source>
        <strain evidence="2">X5P6</strain>
    </source>
</reference>
<dbReference type="EMBL" id="CP132942">
    <property type="protein sequence ID" value="XCB34899.1"/>
    <property type="molecule type" value="Genomic_DNA"/>
</dbReference>
<feature type="transmembrane region" description="Helical" evidence="1">
    <location>
        <begin position="234"/>
        <end position="252"/>
    </location>
</feature>
<protein>
    <submittedName>
        <fullName evidence="2">Uncharacterized protein</fullName>
    </submittedName>
</protein>
<dbReference type="AlphaFoldDB" id="A0AAU7ZV44"/>
<accession>A0AAU7ZV44</accession>
<name>A0AAU7ZV44_9BACT</name>
<organism evidence="2">
    <name type="scientific">Tunturiibacter psychrotolerans</name>
    <dbReference type="NCBI Taxonomy" id="3069686"/>
    <lineage>
        <taxon>Bacteria</taxon>
        <taxon>Pseudomonadati</taxon>
        <taxon>Acidobacteriota</taxon>
        <taxon>Terriglobia</taxon>
        <taxon>Terriglobales</taxon>
        <taxon>Acidobacteriaceae</taxon>
        <taxon>Tunturiibacter</taxon>
    </lineage>
</organism>
<keyword evidence="1" id="KW-0472">Membrane</keyword>
<evidence type="ECO:0000313" key="2">
    <source>
        <dbReference type="EMBL" id="XCB34899.1"/>
    </source>
</evidence>
<proteinExistence type="predicted"/>
<sequence length="337" mass="37036">MSSRPQVGENFVQSALGVDRNLSTAASLTIVIHGVGKATSQSILAAASKGYFVSQFSDVSQRIPLPDCPTLSGKRDAEALFLQGSAGNHFVIALPWTDRKYRLSPIAAFCGKVLLQVTVVMLVAFAARDHLQNLEDWLNSSWWSRGIFGYVTIVGLWNIWKNITSEPSERLPNWGYWVFASPFLLTIGLKIFLFFHILLLVPIGILIVALLLVACISIVRCLPLARSFGWKVSLLALVIALSLPAASLVGIVCQVGSRFASPPETQEQVERRAAMLNTSQILGPDTPPPQAPLRPASHAQKVKEKFADRYESLRDHWRDFIPSLAVAGICLHSRNLI</sequence>
<evidence type="ECO:0000256" key="1">
    <source>
        <dbReference type="SAM" id="Phobius"/>
    </source>
</evidence>
<keyword evidence="1" id="KW-0812">Transmembrane</keyword>
<feature type="transmembrane region" description="Helical" evidence="1">
    <location>
        <begin position="106"/>
        <end position="127"/>
    </location>
</feature>
<feature type="transmembrane region" description="Helical" evidence="1">
    <location>
        <begin position="176"/>
        <end position="197"/>
    </location>
</feature>
<keyword evidence="1" id="KW-1133">Transmembrane helix</keyword>
<feature type="transmembrane region" description="Helical" evidence="1">
    <location>
        <begin position="147"/>
        <end position="164"/>
    </location>
</feature>
<gene>
    <name evidence="2" type="ORF">RBB77_08375</name>
</gene>